<dbReference type="InterPro" id="IPR029045">
    <property type="entry name" value="ClpP/crotonase-like_dom_sf"/>
</dbReference>
<keyword evidence="4" id="KW-1185">Reference proteome</keyword>
<evidence type="ECO:0000256" key="1">
    <source>
        <dbReference type="SAM" id="SignalP"/>
    </source>
</evidence>
<dbReference type="AlphaFoldDB" id="A0A8E2E055"/>
<dbReference type="InterPro" id="IPR052766">
    <property type="entry name" value="S41A_metabolite_peptidase"/>
</dbReference>
<evidence type="ECO:0000313" key="3">
    <source>
        <dbReference type="EMBL" id="OCK74901.1"/>
    </source>
</evidence>
<feature type="domain" description="CPAF-like PDZ" evidence="2">
    <location>
        <begin position="167"/>
        <end position="295"/>
    </location>
</feature>
<dbReference type="EMBL" id="KV745396">
    <property type="protein sequence ID" value="OCK74901.1"/>
    <property type="molecule type" value="Genomic_DNA"/>
</dbReference>
<dbReference type="InterPro" id="IPR056186">
    <property type="entry name" value="PDZ_CPAF-rel"/>
</dbReference>
<proteinExistence type="predicted"/>
<dbReference type="PANTHER" id="PTHR37049:SF4">
    <property type="entry name" value="RHODANESE DOMAIN-CONTAINING PROTEIN"/>
    <property type="match status" value="1"/>
</dbReference>
<protein>
    <submittedName>
        <fullName evidence="3">Peptidase S41 family protein</fullName>
    </submittedName>
</protein>
<dbReference type="OrthoDB" id="27214at2759"/>
<dbReference type="SUPFAM" id="SSF52096">
    <property type="entry name" value="ClpP/crotonase"/>
    <property type="match status" value="1"/>
</dbReference>
<feature type="chain" id="PRO_5034814622" evidence="1">
    <location>
        <begin position="19"/>
        <end position="764"/>
    </location>
</feature>
<dbReference type="Proteomes" id="UP000250266">
    <property type="component" value="Unassembled WGS sequence"/>
</dbReference>
<sequence length="764" mass="83262">MRYTPLSVLIGLLSVTSANPILHPRTTPTNTNNNTATTSNTAPCAAVSSAYFAPGNHDSTVPAQMAYDCIKSVPLNVTAAKSLMREMRPYINWQTTIAFLKNPPAEYVEKIQHPVDILAGLDEIEALIDSGAFFGEYDFGFALYRLIQSAHDGHFSIILDSVGDIFNFGRTVPLVSVSEDGLKLPAVFAYADVLGQQFNTISYTPSAVVQIDGQDAATWLENWSQWGILQDRDALYNNIFYELAQVSLGSSGTGTGTFSGGGRGRWVFPGANTTLTFANGTSQTIENYAHVLINMNGIDSGEKLQQYFNYFGSDAGNAGGEVNLHAVPDVKAAAAATGSGSPPGYPPIIVAGPSNLINGYYIDSPDYNDVAVLSVPNFVGDADYEIAFQATTRNFVAKALADGKTKLIIDVSANGGGTVMQGYDLFKQLFPSILPYGATRWRAHEAADLIGQSYSAAASQYPRELNTIQFYIQAMQSTYFDYESDDNVDYKPFTSWPEKYAPRVYNGDNFTGIARYNLSDVLISINSGGINITGYGPLANYTKQPFKADNVIIVYDGYCASTCSIFSEFMRQQGGVKAFAMGGRPNMSPIQAVGGVKGVNNLDWESIQELAQLGVRAASPEEKQRYENSVLGLDYNAYGPLIRTSSYSSPGCNVRDGLREGDDSGTPLQFRYEEADCRLYYTPEMTVDVTAIWKAAADAQWGGKGKCVRDWWPWSKEKREVTTTLGRSRLGKRGADDAKVMEELLKTFAIRTDNQLTGDGFMKP</sequence>
<keyword evidence="1" id="KW-0732">Signal</keyword>
<gene>
    <name evidence="3" type="ORF">K432DRAFT_309747</name>
</gene>
<organism evidence="3 4">
    <name type="scientific">Lepidopterella palustris CBS 459.81</name>
    <dbReference type="NCBI Taxonomy" id="1314670"/>
    <lineage>
        <taxon>Eukaryota</taxon>
        <taxon>Fungi</taxon>
        <taxon>Dikarya</taxon>
        <taxon>Ascomycota</taxon>
        <taxon>Pezizomycotina</taxon>
        <taxon>Dothideomycetes</taxon>
        <taxon>Pleosporomycetidae</taxon>
        <taxon>Mytilinidiales</taxon>
        <taxon>Argynnaceae</taxon>
        <taxon>Lepidopterella</taxon>
    </lineage>
</organism>
<dbReference type="Gene3D" id="3.90.226.10">
    <property type="entry name" value="2-enoyl-CoA Hydratase, Chain A, domain 1"/>
    <property type="match status" value="1"/>
</dbReference>
<evidence type="ECO:0000313" key="4">
    <source>
        <dbReference type="Proteomes" id="UP000250266"/>
    </source>
</evidence>
<accession>A0A8E2E055</accession>
<feature type="signal peptide" evidence="1">
    <location>
        <begin position="1"/>
        <end position="18"/>
    </location>
</feature>
<reference evidence="3 4" key="1">
    <citation type="journal article" date="2016" name="Nat. Commun.">
        <title>Ectomycorrhizal ecology is imprinted in the genome of the dominant symbiotic fungus Cenococcum geophilum.</title>
        <authorList>
            <consortium name="DOE Joint Genome Institute"/>
            <person name="Peter M."/>
            <person name="Kohler A."/>
            <person name="Ohm R.A."/>
            <person name="Kuo A."/>
            <person name="Krutzmann J."/>
            <person name="Morin E."/>
            <person name="Arend M."/>
            <person name="Barry K.W."/>
            <person name="Binder M."/>
            <person name="Choi C."/>
            <person name="Clum A."/>
            <person name="Copeland A."/>
            <person name="Grisel N."/>
            <person name="Haridas S."/>
            <person name="Kipfer T."/>
            <person name="LaButti K."/>
            <person name="Lindquist E."/>
            <person name="Lipzen A."/>
            <person name="Maire R."/>
            <person name="Meier B."/>
            <person name="Mihaltcheva S."/>
            <person name="Molinier V."/>
            <person name="Murat C."/>
            <person name="Poggeler S."/>
            <person name="Quandt C.A."/>
            <person name="Sperisen C."/>
            <person name="Tritt A."/>
            <person name="Tisserant E."/>
            <person name="Crous P.W."/>
            <person name="Henrissat B."/>
            <person name="Nehls U."/>
            <person name="Egli S."/>
            <person name="Spatafora J.W."/>
            <person name="Grigoriev I.V."/>
            <person name="Martin F.M."/>
        </authorList>
    </citation>
    <scope>NUCLEOTIDE SEQUENCE [LARGE SCALE GENOMIC DNA]</scope>
    <source>
        <strain evidence="3 4">CBS 459.81</strain>
    </source>
</reference>
<evidence type="ECO:0000259" key="2">
    <source>
        <dbReference type="Pfam" id="PF23658"/>
    </source>
</evidence>
<dbReference type="PANTHER" id="PTHR37049">
    <property type="entry name" value="PEPTIDASE S41 FAMILY PROTEIN"/>
    <property type="match status" value="1"/>
</dbReference>
<dbReference type="Pfam" id="PF23658">
    <property type="entry name" value="PDZ_CPAF_rel"/>
    <property type="match status" value="1"/>
</dbReference>
<name>A0A8E2E055_9PEZI</name>